<proteinExistence type="predicted"/>
<dbReference type="EMBL" id="FLQR01000001">
    <property type="protein sequence ID" value="SBS70436.1"/>
    <property type="molecule type" value="Genomic_DNA"/>
</dbReference>
<protein>
    <submittedName>
        <fullName evidence="1">Uncharacterized protein</fullName>
    </submittedName>
</protein>
<accession>A0A1Y5NVJ1</accession>
<name>A0A1Y5NVJ1_9MICO</name>
<sequence length="113" mass="12360">MQGLFLASTHRFVFDVTGPPGSGERVVATRYYLLSGDGRFHRGWGLPSVPGGDIAAFDFAAVETEDAYNTGTYTVEGERILFHPMTGDEEAGVFDGDRLHAEQLSFDWSTPGR</sequence>
<dbReference type="AlphaFoldDB" id="A0A1Y5NVJ1"/>
<reference evidence="1" key="1">
    <citation type="submission" date="2016-03" db="EMBL/GenBank/DDBJ databases">
        <authorList>
            <person name="Ploux O."/>
        </authorList>
    </citation>
    <scope>NUCLEOTIDE SEQUENCE</scope>
    <source>
        <strain evidence="1">UC1</strain>
    </source>
</reference>
<dbReference type="RefSeq" id="WP_295573122.1">
    <property type="nucleotide sequence ID" value="NZ_FLQR01000001.1"/>
</dbReference>
<evidence type="ECO:0000313" key="1">
    <source>
        <dbReference type="EMBL" id="SBS70436.1"/>
    </source>
</evidence>
<gene>
    <name evidence="1" type="ORF">MIPYR_10481</name>
</gene>
<organism evidence="1">
    <name type="scientific">uncultured Microbacterium sp</name>
    <dbReference type="NCBI Taxonomy" id="191216"/>
    <lineage>
        <taxon>Bacteria</taxon>
        <taxon>Bacillati</taxon>
        <taxon>Actinomycetota</taxon>
        <taxon>Actinomycetes</taxon>
        <taxon>Micrococcales</taxon>
        <taxon>Microbacteriaceae</taxon>
        <taxon>Microbacterium</taxon>
        <taxon>environmental samples</taxon>
    </lineage>
</organism>